<accession>A0A8J2U251</accession>
<comment type="caution">
    <text evidence="7">The sequence shown here is derived from an EMBL/GenBank/DDBJ whole genome shotgun (WGS) entry which is preliminary data.</text>
</comment>
<dbReference type="RefSeq" id="WP_087504354.1">
    <property type="nucleotide sequence ID" value="NZ_BMDX01000001.1"/>
</dbReference>
<evidence type="ECO:0000313" key="8">
    <source>
        <dbReference type="Proteomes" id="UP000619743"/>
    </source>
</evidence>
<dbReference type="OrthoDB" id="106838at2"/>
<feature type="transmembrane region" description="Helical" evidence="6">
    <location>
        <begin position="218"/>
        <end position="239"/>
    </location>
</feature>
<protein>
    <submittedName>
        <fullName evidence="7">AI-2E family transporter</fullName>
    </submittedName>
</protein>
<dbReference type="InterPro" id="IPR002549">
    <property type="entry name" value="AI-2E-like"/>
</dbReference>
<evidence type="ECO:0000256" key="2">
    <source>
        <dbReference type="ARBA" id="ARBA00009773"/>
    </source>
</evidence>
<name>A0A8J2U251_9GAMM</name>
<feature type="transmembrane region" description="Helical" evidence="6">
    <location>
        <begin position="154"/>
        <end position="181"/>
    </location>
</feature>
<keyword evidence="3 6" id="KW-0812">Transmembrane</keyword>
<feature type="transmembrane region" description="Helical" evidence="6">
    <location>
        <begin position="245"/>
        <end position="266"/>
    </location>
</feature>
<feature type="transmembrane region" description="Helical" evidence="6">
    <location>
        <begin position="273"/>
        <end position="294"/>
    </location>
</feature>
<proteinExistence type="inferred from homology"/>
<organism evidence="7 8">
    <name type="scientific">Neiella marina</name>
    <dbReference type="NCBI Taxonomy" id="508461"/>
    <lineage>
        <taxon>Bacteria</taxon>
        <taxon>Pseudomonadati</taxon>
        <taxon>Pseudomonadota</taxon>
        <taxon>Gammaproteobacteria</taxon>
        <taxon>Alteromonadales</taxon>
        <taxon>Echinimonadaceae</taxon>
        <taxon>Neiella</taxon>
    </lineage>
</organism>
<dbReference type="Pfam" id="PF01594">
    <property type="entry name" value="AI-2E_transport"/>
    <property type="match status" value="1"/>
</dbReference>
<dbReference type="AlphaFoldDB" id="A0A8J2U251"/>
<dbReference type="GO" id="GO:0016020">
    <property type="term" value="C:membrane"/>
    <property type="evidence" value="ECO:0007669"/>
    <property type="project" value="UniProtKB-SubCell"/>
</dbReference>
<evidence type="ECO:0000256" key="5">
    <source>
        <dbReference type="ARBA" id="ARBA00023136"/>
    </source>
</evidence>
<evidence type="ECO:0000256" key="3">
    <source>
        <dbReference type="ARBA" id="ARBA00022692"/>
    </source>
</evidence>
<feature type="transmembrane region" description="Helical" evidence="6">
    <location>
        <begin position="12"/>
        <end position="29"/>
    </location>
</feature>
<evidence type="ECO:0000256" key="4">
    <source>
        <dbReference type="ARBA" id="ARBA00022989"/>
    </source>
</evidence>
<feature type="transmembrane region" description="Helical" evidence="6">
    <location>
        <begin position="35"/>
        <end position="54"/>
    </location>
</feature>
<comment type="subcellular location">
    <subcellularLocation>
        <location evidence="1">Membrane</location>
        <topology evidence="1">Multi-pass membrane protein</topology>
    </subcellularLocation>
</comment>
<feature type="transmembrane region" description="Helical" evidence="6">
    <location>
        <begin position="66"/>
        <end position="87"/>
    </location>
</feature>
<dbReference type="Proteomes" id="UP000619743">
    <property type="component" value="Unassembled WGS sequence"/>
</dbReference>
<evidence type="ECO:0000256" key="1">
    <source>
        <dbReference type="ARBA" id="ARBA00004141"/>
    </source>
</evidence>
<keyword evidence="5 6" id="KW-0472">Membrane</keyword>
<sequence>MSASQNQISTYVESALRIGVIALLIFWSYSIIKPFVLVVVWGAIIAVALYPLFLKFRNLLGGNNKLASILFTIIALAILITPTAMLVNSTVDSAKDLRHKVETGTLQVSKPDEKVKDWPVIGEQVYDIWDDASQDIEMAYERHQKTLDPLKDKAIAAISGAGAGIGMFLVAIIIAGVFMAFADGCAAAVKKFGQRMAGETGAKFATLSSATIKSVAQGVLGVAFIQACAGGLVMILAGIPAAGLWALAIMILSTVQLGIGITLIVIGTASWAFSNISMAAAIAYTIAMVVVALADNVLKPILMGRGVDVPMLVIFLGAIGGFVSSGIVGLFTGAVILVITYEIFIHWLNKDIEA</sequence>
<comment type="similarity">
    <text evidence="2">Belongs to the autoinducer-2 exporter (AI-2E) (TC 2.A.86) family.</text>
</comment>
<keyword evidence="8" id="KW-1185">Reference proteome</keyword>
<keyword evidence="4 6" id="KW-1133">Transmembrane helix</keyword>
<feature type="transmembrane region" description="Helical" evidence="6">
    <location>
        <begin position="314"/>
        <end position="341"/>
    </location>
</feature>
<evidence type="ECO:0000313" key="7">
    <source>
        <dbReference type="EMBL" id="GGA65398.1"/>
    </source>
</evidence>
<dbReference type="EMBL" id="BMDX01000001">
    <property type="protein sequence ID" value="GGA65398.1"/>
    <property type="molecule type" value="Genomic_DNA"/>
</dbReference>
<reference evidence="8" key="1">
    <citation type="journal article" date="2019" name="Int. J. Syst. Evol. Microbiol.">
        <title>The Global Catalogue of Microorganisms (GCM) 10K type strain sequencing project: providing services to taxonomists for standard genome sequencing and annotation.</title>
        <authorList>
            <consortium name="The Broad Institute Genomics Platform"/>
            <consortium name="The Broad Institute Genome Sequencing Center for Infectious Disease"/>
            <person name="Wu L."/>
            <person name="Ma J."/>
        </authorList>
    </citation>
    <scope>NUCLEOTIDE SEQUENCE [LARGE SCALE GENOMIC DNA]</scope>
    <source>
        <strain evidence="8">CGMCC 1.10130</strain>
    </source>
</reference>
<gene>
    <name evidence="7" type="ORF">GCM10011369_03580</name>
</gene>
<evidence type="ECO:0000256" key="6">
    <source>
        <dbReference type="SAM" id="Phobius"/>
    </source>
</evidence>